<comment type="function">
    <text evidence="9">Structural component of the gap junctions.</text>
</comment>
<evidence type="ECO:0000313" key="12">
    <source>
        <dbReference type="Proteomes" id="UP001347796"/>
    </source>
</evidence>
<feature type="compositionally biased region" description="Basic and acidic residues" evidence="10">
    <location>
        <begin position="176"/>
        <end position="190"/>
    </location>
</feature>
<dbReference type="EMBL" id="JAZGQO010000021">
    <property type="protein sequence ID" value="KAK6165281.1"/>
    <property type="molecule type" value="Genomic_DNA"/>
</dbReference>
<evidence type="ECO:0000256" key="3">
    <source>
        <dbReference type="ARBA" id="ARBA00022475"/>
    </source>
</evidence>
<evidence type="ECO:0000256" key="8">
    <source>
        <dbReference type="ARBA" id="ARBA00023303"/>
    </source>
</evidence>
<evidence type="ECO:0000256" key="2">
    <source>
        <dbReference type="ARBA" id="ARBA00022448"/>
    </source>
</evidence>
<feature type="transmembrane region" description="Helical" evidence="9">
    <location>
        <begin position="318"/>
        <end position="337"/>
    </location>
</feature>
<dbReference type="PANTHER" id="PTHR11893:SF36">
    <property type="entry name" value="INNEXIN-5"/>
    <property type="match status" value="1"/>
</dbReference>
<evidence type="ECO:0000256" key="7">
    <source>
        <dbReference type="ARBA" id="ARBA00023136"/>
    </source>
</evidence>
<reference evidence="11 12" key="1">
    <citation type="submission" date="2024-01" db="EMBL/GenBank/DDBJ databases">
        <title>The genome of the rayed Mediterranean limpet Patella caerulea (Linnaeus, 1758).</title>
        <authorList>
            <person name="Anh-Thu Weber A."/>
            <person name="Halstead-Nussloch G."/>
        </authorList>
    </citation>
    <scope>NUCLEOTIDE SEQUENCE [LARGE SCALE GENOMIC DNA]</scope>
    <source>
        <strain evidence="11">AATW-2023a</strain>
        <tissue evidence="11">Whole specimen</tissue>
    </source>
</reference>
<comment type="similarity">
    <text evidence="9">Belongs to the pannexin family.</text>
</comment>
<comment type="subcellular location">
    <subcellularLocation>
        <location evidence="1 9">Cell membrane</location>
        <topology evidence="1 9">Multi-pass membrane protein</topology>
    </subcellularLocation>
</comment>
<evidence type="ECO:0000256" key="9">
    <source>
        <dbReference type="RuleBase" id="RU010713"/>
    </source>
</evidence>
<gene>
    <name evidence="9" type="primary">inx</name>
    <name evidence="11" type="ORF">SNE40_022234</name>
</gene>
<keyword evidence="2 9" id="KW-0813">Transport</keyword>
<keyword evidence="7 9" id="KW-0472">Membrane</keyword>
<evidence type="ECO:0000256" key="6">
    <source>
        <dbReference type="ARBA" id="ARBA00023065"/>
    </source>
</evidence>
<dbReference type="Proteomes" id="UP001347796">
    <property type="component" value="Unassembled WGS sequence"/>
</dbReference>
<keyword evidence="5 9" id="KW-1133">Transmembrane helix</keyword>
<dbReference type="GO" id="GO:0034220">
    <property type="term" value="P:monoatomic ion transmembrane transport"/>
    <property type="evidence" value="ECO:0007669"/>
    <property type="project" value="UniProtKB-KW"/>
</dbReference>
<proteinExistence type="inferred from homology"/>
<dbReference type="PRINTS" id="PR01262">
    <property type="entry name" value="INNEXIN"/>
</dbReference>
<evidence type="ECO:0000256" key="1">
    <source>
        <dbReference type="ARBA" id="ARBA00004651"/>
    </source>
</evidence>
<comment type="caution">
    <text evidence="9">Lacks conserved residue(s) required for the propagation of feature annotation.</text>
</comment>
<dbReference type="Pfam" id="PF00876">
    <property type="entry name" value="Innexin"/>
    <property type="match status" value="1"/>
</dbReference>
<evidence type="ECO:0000256" key="10">
    <source>
        <dbReference type="SAM" id="MobiDB-lite"/>
    </source>
</evidence>
<feature type="region of interest" description="Disordered" evidence="10">
    <location>
        <begin position="170"/>
        <end position="190"/>
    </location>
</feature>
<protein>
    <recommendedName>
        <fullName evidence="9">Innexin</fullName>
    </recommendedName>
</protein>
<evidence type="ECO:0000313" key="11">
    <source>
        <dbReference type="EMBL" id="KAK6165281.1"/>
    </source>
</evidence>
<dbReference type="AlphaFoldDB" id="A0AAN8GAI4"/>
<dbReference type="GO" id="GO:0005886">
    <property type="term" value="C:plasma membrane"/>
    <property type="evidence" value="ECO:0007669"/>
    <property type="project" value="UniProtKB-SubCell"/>
</dbReference>
<comment type="caution">
    <text evidence="11">The sequence shown here is derived from an EMBL/GenBank/DDBJ whole genome shotgun (WGS) entry which is preliminary data.</text>
</comment>
<dbReference type="GO" id="GO:0005921">
    <property type="term" value="C:gap junction"/>
    <property type="evidence" value="ECO:0007669"/>
    <property type="project" value="UniProtKB-UniRule"/>
</dbReference>
<name>A0AAN8GAI4_PATCE</name>
<dbReference type="InterPro" id="IPR000990">
    <property type="entry name" value="Innexin"/>
</dbReference>
<keyword evidence="4 9" id="KW-0812">Transmembrane</keyword>
<organism evidence="11 12">
    <name type="scientific">Patella caerulea</name>
    <name type="common">Rayed Mediterranean limpet</name>
    <dbReference type="NCBI Taxonomy" id="87958"/>
    <lineage>
        <taxon>Eukaryota</taxon>
        <taxon>Metazoa</taxon>
        <taxon>Spiralia</taxon>
        <taxon>Lophotrochozoa</taxon>
        <taxon>Mollusca</taxon>
        <taxon>Gastropoda</taxon>
        <taxon>Patellogastropoda</taxon>
        <taxon>Patelloidea</taxon>
        <taxon>Patellidae</taxon>
        <taxon>Patella</taxon>
    </lineage>
</organism>
<dbReference type="PANTHER" id="PTHR11893">
    <property type="entry name" value="INNEXIN"/>
    <property type="match status" value="1"/>
</dbReference>
<dbReference type="PROSITE" id="PS51013">
    <property type="entry name" value="PANNEXIN"/>
    <property type="match status" value="1"/>
</dbReference>
<evidence type="ECO:0000256" key="5">
    <source>
        <dbReference type="ARBA" id="ARBA00022989"/>
    </source>
</evidence>
<sequence length="464" mass="54724">MGIETAMIAFSKLNLSNKIRDDDFINVMNHVITPGLLLLAATGTYLTQWLGEPIHCWTPAEYKEEKNFQNYVDSFCWITEMYNVPMDTELPKLKEDRGENLVGFYRWVSVLLLLQALMFKLPNVLWMSWKGVSGMDPDRIIKMAEEGDMEEQEQADDDDDERMEDTAKMEIMQNGTKDDKKKDDQKKKDSKMESLAGFIDRRLKLTGRRRKLNSCSRLNKSSGSFLTDFYLIVKLLYPAIIILQFVILSKFLNINFFNYGIDIATRQTDWSFWGDEDVFPRIAMCDLNIRQLQNVQTFTVQCVLAMNMFIEKIYVLQWVWLYFLLAISIIGTIQSFLDRLKSSKRHEFIKKFLTIGLDIDYFWPPRKPKNQSKSDKNSKRPKEIFQYLSAKEKDRIRTLIKRDSFQRMFVTDYLQADGIFILKCIHRNTSNMAVIDIIFRLLEHFLVEKRLVNIYVDEDDYYAK</sequence>
<feature type="transmembrane region" description="Helical" evidence="9">
    <location>
        <begin position="229"/>
        <end position="248"/>
    </location>
</feature>
<evidence type="ECO:0000256" key="4">
    <source>
        <dbReference type="ARBA" id="ARBA00022692"/>
    </source>
</evidence>
<keyword evidence="8 9" id="KW-0407">Ion channel</keyword>
<keyword evidence="3" id="KW-1003">Cell membrane</keyword>
<keyword evidence="12" id="KW-1185">Reference proteome</keyword>
<keyword evidence="6 9" id="KW-0406">Ion transport</keyword>
<accession>A0AAN8GAI4</accession>